<organism evidence="1 2">
    <name type="scientific">Ancylobacter tetraedralis</name>
    <dbReference type="NCBI Taxonomy" id="217068"/>
    <lineage>
        <taxon>Bacteria</taxon>
        <taxon>Pseudomonadati</taxon>
        <taxon>Pseudomonadota</taxon>
        <taxon>Alphaproteobacteria</taxon>
        <taxon>Hyphomicrobiales</taxon>
        <taxon>Xanthobacteraceae</taxon>
        <taxon>Ancylobacter</taxon>
    </lineage>
</organism>
<keyword evidence="2" id="KW-1185">Reference proteome</keyword>
<dbReference type="Pfam" id="PF05930">
    <property type="entry name" value="Phage_AlpA"/>
    <property type="match status" value="1"/>
</dbReference>
<dbReference type="GO" id="GO:0003677">
    <property type="term" value="F:DNA binding"/>
    <property type="evidence" value="ECO:0007669"/>
    <property type="project" value="UniProtKB-KW"/>
</dbReference>
<gene>
    <name evidence="1" type="ORF">FHS55_002651</name>
</gene>
<name>A0A839ZBG6_9HYPH</name>
<dbReference type="Gene3D" id="1.10.238.160">
    <property type="match status" value="1"/>
</dbReference>
<reference evidence="1 2" key="1">
    <citation type="submission" date="2020-08" db="EMBL/GenBank/DDBJ databases">
        <title>Genomic Encyclopedia of Type Strains, Phase IV (KMG-IV): sequencing the most valuable type-strain genomes for metagenomic binning, comparative biology and taxonomic classification.</title>
        <authorList>
            <person name="Goeker M."/>
        </authorList>
    </citation>
    <scope>NUCLEOTIDE SEQUENCE [LARGE SCALE GENOMIC DNA]</scope>
    <source>
        <strain evidence="1 2">DSM 5895</strain>
    </source>
</reference>
<dbReference type="Proteomes" id="UP000533469">
    <property type="component" value="Unassembled WGS sequence"/>
</dbReference>
<accession>A0A839ZBG6</accession>
<comment type="caution">
    <text evidence="1">The sequence shown here is derived from an EMBL/GenBank/DDBJ whole genome shotgun (WGS) entry which is preliminary data.</text>
</comment>
<proteinExistence type="predicted"/>
<dbReference type="InterPro" id="IPR010260">
    <property type="entry name" value="AlpA"/>
</dbReference>
<keyword evidence="1" id="KW-0238">DNA-binding</keyword>
<sequence>MNRKDTRPSAGTEEPRLLRKLALARYLGVSTKWLDRQVAAGQFPKPIHLSRVTVVWRREDIEAWLAAKAAARDAAA</sequence>
<evidence type="ECO:0000313" key="2">
    <source>
        <dbReference type="Proteomes" id="UP000533469"/>
    </source>
</evidence>
<dbReference type="AlphaFoldDB" id="A0A839ZBG6"/>
<evidence type="ECO:0000313" key="1">
    <source>
        <dbReference type="EMBL" id="MBB3772042.1"/>
    </source>
</evidence>
<dbReference type="EMBL" id="JACICD010000004">
    <property type="protein sequence ID" value="MBB3772042.1"/>
    <property type="molecule type" value="Genomic_DNA"/>
</dbReference>
<protein>
    <submittedName>
        <fullName evidence="1">Putative DNA-binding transcriptional regulator AlpA</fullName>
    </submittedName>
</protein>